<proteinExistence type="predicted"/>
<evidence type="ECO:0000313" key="2">
    <source>
        <dbReference type="Proteomes" id="UP000790709"/>
    </source>
</evidence>
<keyword evidence="2" id="KW-1185">Reference proteome</keyword>
<organism evidence="1 2">
    <name type="scientific">Leucogyrophana mollusca</name>
    <dbReference type="NCBI Taxonomy" id="85980"/>
    <lineage>
        <taxon>Eukaryota</taxon>
        <taxon>Fungi</taxon>
        <taxon>Dikarya</taxon>
        <taxon>Basidiomycota</taxon>
        <taxon>Agaricomycotina</taxon>
        <taxon>Agaricomycetes</taxon>
        <taxon>Agaricomycetidae</taxon>
        <taxon>Boletales</taxon>
        <taxon>Boletales incertae sedis</taxon>
        <taxon>Leucogyrophana</taxon>
    </lineage>
</organism>
<sequence length="585" mass="63083">MMLIVFDDYTYELGAKTVVAAVCAMLLGLLGFLLSMFALAVVWLIPAMRARSPPYHSPKRRVSPHHHRIRLMSPEPTVPPVVSHTPSLRRPASFPELHQSPSSIALARPTTARHVSFNLEHPGCCRSGRPPVPNTTTPPAPLIQRRWPSAVSPFAKRKLARQDSSPRSQISSDGSGTLVPSAPCSPKKMTPGVHDLPLRCFDDQCDCHARGRSSSADEMGHVKGAEGSSPPASTSMRSSLSMSIRLPQVRKAFSTKRRISSADSATLINPVEAEGSARGCPKATVPSNPKAPYPALPSSGEMYQTGFVNPLKIKRVKSSAISPKLDEPPKANWKSGVIFSNPWSTSSSSRDAPHSHAQSSSLFGTSLPKPTATRKSIASRFVPLRFRSGVTESPLPSTSATTASRSPSPKTAPMILSRSKGKSSSKPVERTHPYGPPYNLPMPGQHGRELPASDPEFYARKAVKHRMRKDGQVAPAPSETVLDSHRPSKPSRGRKPNGGSRGRYPPENLLSELDHRLSAIQKAQQMECAENIRNTVAASSPVVFAEGETGGGMLWTLTGLRDAVEQTPSLVDRGRSCIPESRALG</sequence>
<dbReference type="EMBL" id="MU266439">
    <property type="protein sequence ID" value="KAH7923882.1"/>
    <property type="molecule type" value="Genomic_DNA"/>
</dbReference>
<accession>A0ACB8BGE8</accession>
<evidence type="ECO:0000313" key="1">
    <source>
        <dbReference type="EMBL" id="KAH7923882.1"/>
    </source>
</evidence>
<dbReference type="Proteomes" id="UP000790709">
    <property type="component" value="Unassembled WGS sequence"/>
</dbReference>
<protein>
    <submittedName>
        <fullName evidence="1">Uncharacterized protein</fullName>
    </submittedName>
</protein>
<reference evidence="1" key="1">
    <citation type="journal article" date="2021" name="New Phytol.">
        <title>Evolutionary innovations through gain and loss of genes in the ectomycorrhizal Boletales.</title>
        <authorList>
            <person name="Wu G."/>
            <person name="Miyauchi S."/>
            <person name="Morin E."/>
            <person name="Kuo A."/>
            <person name="Drula E."/>
            <person name="Varga T."/>
            <person name="Kohler A."/>
            <person name="Feng B."/>
            <person name="Cao Y."/>
            <person name="Lipzen A."/>
            <person name="Daum C."/>
            <person name="Hundley H."/>
            <person name="Pangilinan J."/>
            <person name="Johnson J."/>
            <person name="Barry K."/>
            <person name="LaButti K."/>
            <person name="Ng V."/>
            <person name="Ahrendt S."/>
            <person name="Min B."/>
            <person name="Choi I.G."/>
            <person name="Park H."/>
            <person name="Plett J.M."/>
            <person name="Magnuson J."/>
            <person name="Spatafora J.W."/>
            <person name="Nagy L.G."/>
            <person name="Henrissat B."/>
            <person name="Grigoriev I.V."/>
            <person name="Yang Z.L."/>
            <person name="Xu J."/>
            <person name="Martin F.M."/>
        </authorList>
    </citation>
    <scope>NUCLEOTIDE SEQUENCE</scope>
    <source>
        <strain evidence="1">KUC20120723A-06</strain>
    </source>
</reference>
<name>A0ACB8BGE8_9AGAM</name>
<comment type="caution">
    <text evidence="1">The sequence shown here is derived from an EMBL/GenBank/DDBJ whole genome shotgun (WGS) entry which is preliminary data.</text>
</comment>
<gene>
    <name evidence="1" type="ORF">BV22DRAFT_1130259</name>
</gene>